<name>A0A8S0SQP2_OLEEU</name>
<protein>
    <submittedName>
        <fullName evidence="2">Uncharacterized protein</fullName>
    </submittedName>
</protein>
<dbReference type="OrthoDB" id="912987at2759"/>
<reference evidence="2 3" key="1">
    <citation type="submission" date="2019-12" db="EMBL/GenBank/DDBJ databases">
        <authorList>
            <person name="Alioto T."/>
            <person name="Alioto T."/>
            <person name="Gomez Garrido J."/>
        </authorList>
    </citation>
    <scope>NUCLEOTIDE SEQUENCE [LARGE SCALE GENOMIC DNA]</scope>
</reference>
<evidence type="ECO:0000256" key="1">
    <source>
        <dbReference type="SAM" id="MobiDB-lite"/>
    </source>
</evidence>
<feature type="compositionally biased region" description="Polar residues" evidence="1">
    <location>
        <begin position="13"/>
        <end position="23"/>
    </location>
</feature>
<feature type="region of interest" description="Disordered" evidence="1">
    <location>
        <begin position="1"/>
        <end position="33"/>
    </location>
</feature>
<organism evidence="2 3">
    <name type="scientific">Olea europaea subsp. europaea</name>
    <dbReference type="NCBI Taxonomy" id="158383"/>
    <lineage>
        <taxon>Eukaryota</taxon>
        <taxon>Viridiplantae</taxon>
        <taxon>Streptophyta</taxon>
        <taxon>Embryophyta</taxon>
        <taxon>Tracheophyta</taxon>
        <taxon>Spermatophyta</taxon>
        <taxon>Magnoliopsida</taxon>
        <taxon>eudicotyledons</taxon>
        <taxon>Gunneridae</taxon>
        <taxon>Pentapetalae</taxon>
        <taxon>asterids</taxon>
        <taxon>lamiids</taxon>
        <taxon>Lamiales</taxon>
        <taxon>Oleaceae</taxon>
        <taxon>Oleeae</taxon>
        <taxon>Olea</taxon>
    </lineage>
</organism>
<gene>
    <name evidence="2" type="ORF">OLEA9_A060735</name>
</gene>
<dbReference type="AlphaFoldDB" id="A0A8S0SQP2"/>
<dbReference type="Gramene" id="OE9A060735T1">
    <property type="protein sequence ID" value="OE9A060735C1"/>
    <property type="gene ID" value="OE9A060735"/>
</dbReference>
<sequence>MAETLDSAEALKMTTSPTQSHKFLSSPKLHSPNEGEIEEALHDDTNDNQSRGVLMLKKLECCFSGYEQDSELDTETLKTAVIQDSPSGNVVYDATLVGTDMVVPEIEEPPSSCVVKFPDDAIDSRNEKNREEKFADDSVYSRTGTKQERNFVDDGIDLRIVRKQGNFVDDGIDLRTVTKQQGSFADDAIDSSTAKKQEGFFADYAIDSSTVKKQKDNFADDGIDSRTVTKPEGHFADDAIVSNTVKKQEDNFSRDDIDSRTVTKQERIFSDYAIYSSTVKKRERKFADDNVDSKSVMKLEGNFSDAICSGTVNKQKYKFADDAIDSRTTRKKEDKFSDDAIGSRTVKKQEKFESVKCALKIQVIDETALIESPRLGYGTFNNGKRQKTQGTKEKRPTRRSSKAAEKVETSGTQSQDYGYIGNKGKKRLVYSRKEIEALRFVGLEAQKKKWIEIYCGLGPLVAKEYDELSHHQKHNATGFHFEPRTQFLRVSVPPRYLGAVAAKSEGNHLKVSVR</sequence>
<evidence type="ECO:0000313" key="2">
    <source>
        <dbReference type="EMBL" id="CAA2993998.1"/>
    </source>
</evidence>
<accession>A0A8S0SQP2</accession>
<keyword evidence="3" id="KW-1185">Reference proteome</keyword>
<dbReference type="EMBL" id="CACTIH010005463">
    <property type="protein sequence ID" value="CAA2993998.1"/>
    <property type="molecule type" value="Genomic_DNA"/>
</dbReference>
<dbReference type="Proteomes" id="UP000594638">
    <property type="component" value="Unassembled WGS sequence"/>
</dbReference>
<comment type="caution">
    <text evidence="2">The sequence shown here is derived from an EMBL/GenBank/DDBJ whole genome shotgun (WGS) entry which is preliminary data.</text>
</comment>
<proteinExistence type="predicted"/>
<feature type="region of interest" description="Disordered" evidence="1">
    <location>
        <begin position="379"/>
        <end position="416"/>
    </location>
</feature>
<evidence type="ECO:0000313" key="3">
    <source>
        <dbReference type="Proteomes" id="UP000594638"/>
    </source>
</evidence>